<protein>
    <submittedName>
        <fullName evidence="1">Uncharacterized protein</fullName>
    </submittedName>
</protein>
<dbReference type="Proteomes" id="UP000318288">
    <property type="component" value="Unassembled WGS sequence"/>
</dbReference>
<dbReference type="AlphaFoldDB" id="A0A5C6ETF4"/>
<organism evidence="1 2">
    <name type="scientific">Rubripirellula tenax</name>
    <dbReference type="NCBI Taxonomy" id="2528015"/>
    <lineage>
        <taxon>Bacteria</taxon>
        <taxon>Pseudomonadati</taxon>
        <taxon>Planctomycetota</taxon>
        <taxon>Planctomycetia</taxon>
        <taxon>Pirellulales</taxon>
        <taxon>Pirellulaceae</taxon>
        <taxon>Rubripirellula</taxon>
    </lineage>
</organism>
<reference evidence="1 2" key="1">
    <citation type="submission" date="2019-02" db="EMBL/GenBank/DDBJ databases">
        <title>Deep-cultivation of Planctomycetes and their phenomic and genomic characterization uncovers novel biology.</title>
        <authorList>
            <person name="Wiegand S."/>
            <person name="Jogler M."/>
            <person name="Boedeker C."/>
            <person name="Pinto D."/>
            <person name="Vollmers J."/>
            <person name="Rivas-Marin E."/>
            <person name="Kohn T."/>
            <person name="Peeters S.H."/>
            <person name="Heuer A."/>
            <person name="Rast P."/>
            <person name="Oberbeckmann S."/>
            <person name="Bunk B."/>
            <person name="Jeske O."/>
            <person name="Meyerdierks A."/>
            <person name="Storesund J.E."/>
            <person name="Kallscheuer N."/>
            <person name="Luecker S."/>
            <person name="Lage O.M."/>
            <person name="Pohl T."/>
            <person name="Merkel B.J."/>
            <person name="Hornburger P."/>
            <person name="Mueller R.-W."/>
            <person name="Bruemmer F."/>
            <person name="Labrenz M."/>
            <person name="Spormann A.M."/>
            <person name="Op Den Camp H."/>
            <person name="Overmann J."/>
            <person name="Amann R."/>
            <person name="Jetten M.S.M."/>
            <person name="Mascher T."/>
            <person name="Medema M.H."/>
            <person name="Devos D.P."/>
            <person name="Kaster A.-K."/>
            <person name="Ovreas L."/>
            <person name="Rohde M."/>
            <person name="Galperin M.Y."/>
            <person name="Jogler C."/>
        </authorList>
    </citation>
    <scope>NUCLEOTIDE SEQUENCE [LARGE SCALE GENOMIC DNA]</scope>
    <source>
        <strain evidence="1 2">Poly51</strain>
    </source>
</reference>
<dbReference type="RefSeq" id="WP_146459444.1">
    <property type="nucleotide sequence ID" value="NZ_SJPW01000005.1"/>
</dbReference>
<accession>A0A5C6ETF4</accession>
<sequence>MTVRPFGRVVPIHIALLQLVGYSDSGFEMEPATGNARKRAMMAGAHALKRATNADYGYDAAAWRQFLIDAGDEFGYTHPYAYRAVDNAVQAAISDPDVSDALSLLASGDG</sequence>
<gene>
    <name evidence="1" type="ORF">Poly51_40420</name>
</gene>
<evidence type="ECO:0000313" key="1">
    <source>
        <dbReference type="EMBL" id="TWU50749.1"/>
    </source>
</evidence>
<dbReference type="OrthoDB" id="290957at2"/>
<dbReference type="EMBL" id="SJPW01000005">
    <property type="protein sequence ID" value="TWU50749.1"/>
    <property type="molecule type" value="Genomic_DNA"/>
</dbReference>
<name>A0A5C6ETF4_9BACT</name>
<comment type="caution">
    <text evidence="1">The sequence shown here is derived from an EMBL/GenBank/DDBJ whole genome shotgun (WGS) entry which is preliminary data.</text>
</comment>
<keyword evidence="2" id="KW-1185">Reference proteome</keyword>
<evidence type="ECO:0000313" key="2">
    <source>
        <dbReference type="Proteomes" id="UP000318288"/>
    </source>
</evidence>
<proteinExistence type="predicted"/>